<feature type="domain" description="Protection of telomeres protein 1 ssDNA-binding" evidence="8">
    <location>
        <begin position="82"/>
        <end position="168"/>
    </location>
</feature>
<evidence type="ECO:0000256" key="1">
    <source>
        <dbReference type="ARBA" id="ARBA00004123"/>
    </source>
</evidence>
<evidence type="ECO:0000256" key="7">
    <source>
        <dbReference type="ARBA" id="ARBA00023242"/>
    </source>
</evidence>
<keyword evidence="5" id="KW-0779">Telomere</keyword>
<dbReference type="GO" id="GO:0010521">
    <property type="term" value="F:telomerase inhibitor activity"/>
    <property type="evidence" value="ECO:0007669"/>
    <property type="project" value="TreeGrafter"/>
</dbReference>
<dbReference type="GO" id="GO:0000783">
    <property type="term" value="C:nuclear telomere cap complex"/>
    <property type="evidence" value="ECO:0007669"/>
    <property type="project" value="TreeGrafter"/>
</dbReference>
<evidence type="ECO:0000259" key="8">
    <source>
        <dbReference type="Pfam" id="PF16686"/>
    </source>
</evidence>
<proteinExistence type="inferred from homology"/>
<dbReference type="Pfam" id="PF16686">
    <property type="entry name" value="POT1PC"/>
    <property type="match status" value="1"/>
</dbReference>
<comment type="similarity">
    <text evidence="3">Belongs to the telombin family.</text>
</comment>
<dbReference type="EMBL" id="FR958791">
    <property type="protein sequence ID" value="CDR00601.1"/>
    <property type="molecule type" value="Genomic_DNA"/>
</dbReference>
<dbReference type="InterPro" id="IPR028389">
    <property type="entry name" value="POT1"/>
</dbReference>
<accession>A0A060Z977</accession>
<dbReference type="Proteomes" id="UP000193380">
    <property type="component" value="Unassembled WGS sequence"/>
</dbReference>
<dbReference type="SUPFAM" id="SSF50249">
    <property type="entry name" value="Nucleic acid-binding proteins"/>
    <property type="match status" value="2"/>
</dbReference>
<protein>
    <recommendedName>
        <fullName evidence="8">Protection of telomeres protein 1 ssDNA-binding domain-containing protein</fullName>
    </recommendedName>
</protein>
<dbReference type="InterPro" id="IPR012340">
    <property type="entry name" value="NA-bd_OB-fold"/>
</dbReference>
<dbReference type="STRING" id="8022.A0A060Z977"/>
<evidence type="ECO:0000256" key="5">
    <source>
        <dbReference type="ARBA" id="ARBA00022895"/>
    </source>
</evidence>
<organism evidence="9 10">
    <name type="scientific">Oncorhynchus mykiss</name>
    <name type="common">Rainbow trout</name>
    <name type="synonym">Salmo gairdneri</name>
    <dbReference type="NCBI Taxonomy" id="8022"/>
    <lineage>
        <taxon>Eukaryota</taxon>
        <taxon>Metazoa</taxon>
        <taxon>Chordata</taxon>
        <taxon>Craniata</taxon>
        <taxon>Vertebrata</taxon>
        <taxon>Euteleostomi</taxon>
        <taxon>Actinopterygii</taxon>
        <taxon>Neopterygii</taxon>
        <taxon>Teleostei</taxon>
        <taxon>Protacanthopterygii</taxon>
        <taxon>Salmoniformes</taxon>
        <taxon>Salmonidae</taxon>
        <taxon>Salmoninae</taxon>
        <taxon>Oncorhynchus</taxon>
    </lineage>
</organism>
<comment type="subcellular location">
    <subcellularLocation>
        <location evidence="2">Chromosome</location>
        <location evidence="2">Telomere</location>
    </subcellularLocation>
    <subcellularLocation>
        <location evidence="1">Nucleus</location>
    </subcellularLocation>
</comment>
<dbReference type="GO" id="GO:0016233">
    <property type="term" value="P:telomere capping"/>
    <property type="evidence" value="ECO:0007669"/>
    <property type="project" value="TreeGrafter"/>
</dbReference>
<evidence type="ECO:0000256" key="3">
    <source>
        <dbReference type="ARBA" id="ARBA00008442"/>
    </source>
</evidence>
<sequence>MFESQSSNLFLSQTQLFNGAISLLTSHGFSVVTFDGMVGSPVVPRTSSESFKFGEEDCQVVEALRTWAANQSLVPAQPCVPLSAVQPKTYFDLTCQLLAKAPVDSSCTLLKVWDGSKCPHPLLDVFVEPNTLEGCPTLSKDMANLTANVLVYDNHVEVARQFKAYQSVTVGYMAV</sequence>
<gene>
    <name evidence="9" type="ORF">GSONMT00049288001</name>
</gene>
<evidence type="ECO:0000313" key="9">
    <source>
        <dbReference type="EMBL" id="CDR00601.1"/>
    </source>
</evidence>
<name>A0A060Z977_ONCMY</name>
<dbReference type="InterPro" id="IPR032042">
    <property type="entry name" value="POT1PC"/>
</dbReference>
<dbReference type="PaxDb" id="8022-A0A060Z977"/>
<evidence type="ECO:0000256" key="6">
    <source>
        <dbReference type="ARBA" id="ARBA00023125"/>
    </source>
</evidence>
<dbReference type="Gene3D" id="2.40.50.140">
    <property type="entry name" value="Nucleic acid-binding proteins"/>
    <property type="match status" value="2"/>
</dbReference>
<keyword evidence="4" id="KW-0158">Chromosome</keyword>
<evidence type="ECO:0000256" key="4">
    <source>
        <dbReference type="ARBA" id="ARBA00022454"/>
    </source>
</evidence>
<reference evidence="9" key="1">
    <citation type="journal article" date="2014" name="Nat. Commun.">
        <title>The rainbow trout genome provides novel insights into evolution after whole-genome duplication in vertebrates.</title>
        <authorList>
            <person name="Berthelot C."/>
            <person name="Brunet F."/>
            <person name="Chalopin D."/>
            <person name="Juanchich A."/>
            <person name="Bernard M."/>
            <person name="Noel B."/>
            <person name="Bento P."/>
            <person name="Da Silva C."/>
            <person name="Labadie K."/>
            <person name="Alberti A."/>
            <person name="Aury J.M."/>
            <person name="Louis A."/>
            <person name="Dehais P."/>
            <person name="Bardou P."/>
            <person name="Montfort J."/>
            <person name="Klopp C."/>
            <person name="Cabau C."/>
            <person name="Gaspin C."/>
            <person name="Thorgaard G.H."/>
            <person name="Boussaha M."/>
            <person name="Quillet E."/>
            <person name="Guyomard R."/>
            <person name="Galiana D."/>
            <person name="Bobe J."/>
            <person name="Volff J.N."/>
            <person name="Genet C."/>
            <person name="Wincker P."/>
            <person name="Jaillon O."/>
            <person name="Roest Crollius H."/>
            <person name="Guiguen Y."/>
        </authorList>
    </citation>
    <scope>NUCLEOTIDE SEQUENCE [LARGE SCALE GENOMIC DNA]</scope>
</reference>
<dbReference type="AlphaFoldDB" id="A0A060Z977"/>
<keyword evidence="7" id="KW-0539">Nucleus</keyword>
<dbReference type="PANTHER" id="PTHR14513">
    <property type="entry name" value="PROTECTION OF TELOMERES 1"/>
    <property type="match status" value="1"/>
</dbReference>
<keyword evidence="6" id="KW-0238">DNA-binding</keyword>
<evidence type="ECO:0000256" key="2">
    <source>
        <dbReference type="ARBA" id="ARBA00004574"/>
    </source>
</evidence>
<evidence type="ECO:0000313" key="10">
    <source>
        <dbReference type="Proteomes" id="UP000193380"/>
    </source>
</evidence>
<dbReference type="GO" id="GO:0032210">
    <property type="term" value="P:regulation of telomere maintenance via telomerase"/>
    <property type="evidence" value="ECO:0007669"/>
    <property type="project" value="TreeGrafter"/>
</dbReference>
<dbReference type="PANTHER" id="PTHR14513:SF0">
    <property type="entry name" value="PROTECTION OF TELOMERES PROTEIN 1"/>
    <property type="match status" value="1"/>
</dbReference>
<dbReference type="GO" id="GO:0098505">
    <property type="term" value="F:G-rich strand telomeric DNA binding"/>
    <property type="evidence" value="ECO:0007669"/>
    <property type="project" value="TreeGrafter"/>
</dbReference>
<reference evidence="9" key="2">
    <citation type="submission" date="2014-03" db="EMBL/GenBank/DDBJ databases">
        <authorList>
            <person name="Genoscope - CEA"/>
        </authorList>
    </citation>
    <scope>NUCLEOTIDE SEQUENCE</scope>
</reference>